<feature type="region of interest" description="Disordered" evidence="1">
    <location>
        <begin position="973"/>
        <end position="993"/>
    </location>
</feature>
<organism evidence="2">
    <name type="scientific">Fagus sylvatica</name>
    <name type="common">Beechnut</name>
    <dbReference type="NCBI Taxonomy" id="28930"/>
    <lineage>
        <taxon>Eukaryota</taxon>
        <taxon>Viridiplantae</taxon>
        <taxon>Streptophyta</taxon>
        <taxon>Embryophyta</taxon>
        <taxon>Tracheophyta</taxon>
        <taxon>Spermatophyta</taxon>
        <taxon>Magnoliopsida</taxon>
        <taxon>eudicotyledons</taxon>
        <taxon>Gunneridae</taxon>
        <taxon>Pentapetalae</taxon>
        <taxon>rosids</taxon>
        <taxon>fabids</taxon>
        <taxon>Fagales</taxon>
        <taxon>Fagaceae</taxon>
        <taxon>Fagus</taxon>
    </lineage>
</organism>
<dbReference type="PANTHER" id="PTHR48200:SF1">
    <property type="entry name" value="AMINOTRANSFERASE-LIKE PLANT MOBILE DOMAIN-CONTAINING PROTEIN"/>
    <property type="match status" value="1"/>
</dbReference>
<dbReference type="EMBL" id="OIVN01001255">
    <property type="protein sequence ID" value="SPC91802.1"/>
    <property type="molecule type" value="Genomic_DNA"/>
</dbReference>
<protein>
    <recommendedName>
        <fullName evidence="3">Aminotransferase-like plant mobile domain-containing protein</fullName>
    </recommendedName>
</protein>
<evidence type="ECO:0000313" key="2">
    <source>
        <dbReference type="EMBL" id="SPC91802.1"/>
    </source>
</evidence>
<dbReference type="PANTHER" id="PTHR48200">
    <property type="entry name" value="PROTEIN, PUTATIVE-RELATED"/>
    <property type="match status" value="1"/>
</dbReference>
<evidence type="ECO:0008006" key="3">
    <source>
        <dbReference type="Google" id="ProtNLM"/>
    </source>
</evidence>
<proteinExistence type="predicted"/>
<gene>
    <name evidence="2" type="ORF">FSB_LOCUS19684</name>
</gene>
<feature type="compositionally biased region" description="Polar residues" evidence="1">
    <location>
        <begin position="630"/>
        <end position="645"/>
    </location>
</feature>
<sequence length="1564" mass="172673">MRGACDGPARVVVLPRGSLILPRQQLLESSSISVRVSFFIRFSGAVLEVFRNSKWVMRHIVGKLSTSSFQRYKVCANRSSDEGVMAPGSRGVGAVFVHFSDEDSGQTGDAIGEPRVPRRSRSHYLSNAPGLADQLVASRKDSAREGGSCAAYFCKVPDLRKSELGLVRYGPANRGHRGVFGPFEGSFPIGIPAGPDKFLAIREFLVVHECVFFPMCPGSQINLLRVRKTLCASVATSVGKFRNFQQNLILSACFHARGRRSSRCRIPTILVSSESLRYLLFNGTGLAQRRAWELLTIRKLHVVAEVNLLPKGLGSRTKLQRVGENLCANVASQIGCFVNNTYQNLAKCRTVFSQFWPQLSRFSSVFGIEADILYNWSRIGSCGQGVVSSIQFLVWSTVRSNLGQTWSNLVELGQSSPNSWKCIPDYISRVSGHGGSLVGLETARSNLGQTSNLVNPSQTWSNLGKCVPDLLLGICLGLRASPSGVQMGIPGFGEDRSGCEKTIRGLKWTLIDDQSSPTRPIAANRVVSTVWNLSPNRLRSDLTWGLPKLQIGCFNGLESQSKQMSDRGSGSGGHRRSDRLAKGKAVAYAPESSPDTDDERSSMPRLLVLLPSAARPPPRPGVVIGRSARPSETTRPSPQPGVTTGPSDAPSAAPRRPHTRSTGIPPSRLKRQRTEGIPDSAGTIPEDYVAPGFRYPPQGGIRPRYPVAVEISDTPLLTNLLAHPSSLWSVAVRSLPDSAGRGGMRARGVLPVRIRHLADVLRRDREEPPTELRYRQWAAYSHSSAAFSGMTGPSFPRPLLLDCIRDADIIFQPYSAALSQRPEVFRAVELSRLRLWIRTPRSWELLLGERTVRQLGDEAVVPVDPSPLMTIEDYIPRAPSDPYIAGVSAYPSLVREDVPYQEWFERVSLGSLMSLHEVEGGRVMGGVAMDSHHIRSSGQIERLESEILRLQLELSVSVDRHTADMDRVQEEMASMQTEADTGAGGDGADADGLDPEPEGLRFSRCGAGCSGGDHTEIRGAASGHGHYSCYLELARLVLVRLLLRHLVILFLETGSLTTLLPHDVDAEFWISFSAFLVSGYGYRVPDFFLRLSLLYHGIRLCDIPGSSLHFPNSEFELGFQGRFLTIEPSSRFSGHPAGGRSILIHISFGSMASSSNDPDSLVTLRFHDFRVERMRHWWTLLGEDDHADIVGIFGKFPPFMRLQVDRGLLEALASFWDPTHCCFSIGEGPRSNRCLEKYLGLTTAVLRPEIARPEETWRKANISSRPADEVFFSFPLPAGRIDLGVIPIVFSEGRSIIPAILCETVRSLSYCRRQGEGVPMFCTQLLQLWFCSHLQHFHRLQTPYHFERHTVSQTVQIALPFTGNSRDWALYLLRPALGWNGLGRFTLGASSYYPSLALRQFGGVQYPPRLGDLDAVTFRLHSLVRICGGSSPGLRLSGEGRLSEAYCTARRITFFGVSLSSGVSLPTGQPERVTVLERELRGRLKQSCYRYALPRASEREASAARVESMRSTLHHNSVAAWRTFAATWRFRGGNVSTLRAMNEFIREQLEISEDAKDQLAETLA</sequence>
<feature type="region of interest" description="Disordered" evidence="1">
    <location>
        <begin position="560"/>
        <end position="691"/>
    </location>
</feature>
<accession>A0A2N9FWX3</accession>
<reference evidence="2" key="1">
    <citation type="submission" date="2018-02" db="EMBL/GenBank/DDBJ databases">
        <authorList>
            <person name="Cohen D.B."/>
            <person name="Kent A.D."/>
        </authorList>
    </citation>
    <scope>NUCLEOTIDE SEQUENCE</scope>
</reference>
<evidence type="ECO:0000256" key="1">
    <source>
        <dbReference type="SAM" id="MobiDB-lite"/>
    </source>
</evidence>
<name>A0A2N9FWX3_FAGSY</name>
<feature type="compositionally biased region" description="Low complexity" evidence="1">
    <location>
        <begin position="604"/>
        <end position="613"/>
    </location>
</feature>